<accession>A0ABU0E6X8</accession>
<gene>
    <name evidence="3" type="ORF">J2S15_003374</name>
</gene>
<dbReference type="InterPro" id="IPR007379">
    <property type="entry name" value="Tim44-like_dom"/>
</dbReference>
<comment type="caution">
    <text evidence="3">The sequence shown here is derived from an EMBL/GenBank/DDBJ whole genome shotgun (WGS) entry which is preliminary data.</text>
</comment>
<name>A0ABU0E6X8_9FIRM</name>
<keyword evidence="1" id="KW-0472">Membrane</keyword>
<reference evidence="3 4" key="1">
    <citation type="submission" date="2023-07" db="EMBL/GenBank/DDBJ databases">
        <title>Genomic Encyclopedia of Type Strains, Phase IV (KMG-IV): sequencing the most valuable type-strain genomes for metagenomic binning, comparative biology and taxonomic classification.</title>
        <authorList>
            <person name="Goeker M."/>
        </authorList>
    </citation>
    <scope>NUCLEOTIDE SEQUENCE [LARGE SCALE GENOMIC DNA]</scope>
    <source>
        <strain evidence="3 4">DSM 16784</strain>
    </source>
</reference>
<evidence type="ECO:0000313" key="4">
    <source>
        <dbReference type="Proteomes" id="UP001230220"/>
    </source>
</evidence>
<feature type="transmembrane region" description="Helical" evidence="1">
    <location>
        <begin position="55"/>
        <end position="77"/>
    </location>
</feature>
<evidence type="ECO:0000259" key="2">
    <source>
        <dbReference type="SMART" id="SM00978"/>
    </source>
</evidence>
<dbReference type="Pfam" id="PF04280">
    <property type="entry name" value="Tim44"/>
    <property type="match status" value="1"/>
</dbReference>
<evidence type="ECO:0000256" key="1">
    <source>
        <dbReference type="SAM" id="Phobius"/>
    </source>
</evidence>
<dbReference type="RefSeq" id="WP_307410394.1">
    <property type="nucleotide sequence ID" value="NZ_JAUSUR010000007.1"/>
</dbReference>
<dbReference type="SMART" id="SM00978">
    <property type="entry name" value="Tim44"/>
    <property type="match status" value="1"/>
</dbReference>
<dbReference type="Gene3D" id="3.10.450.240">
    <property type="match status" value="1"/>
</dbReference>
<keyword evidence="1" id="KW-1133">Transmembrane helix</keyword>
<dbReference type="SUPFAM" id="SSF54427">
    <property type="entry name" value="NTF2-like"/>
    <property type="match status" value="1"/>
</dbReference>
<protein>
    <submittedName>
        <fullName evidence="3">Preprotein translocase subunit SecG</fullName>
    </submittedName>
</protein>
<organism evidence="3 4">
    <name type="scientific">Breznakia pachnodae</name>
    <dbReference type="NCBI Taxonomy" id="265178"/>
    <lineage>
        <taxon>Bacteria</taxon>
        <taxon>Bacillati</taxon>
        <taxon>Bacillota</taxon>
        <taxon>Erysipelotrichia</taxon>
        <taxon>Erysipelotrichales</taxon>
        <taxon>Erysipelotrichaceae</taxon>
        <taxon>Breznakia</taxon>
    </lineage>
</organism>
<dbReference type="InterPro" id="IPR032710">
    <property type="entry name" value="NTF2-like_dom_sf"/>
</dbReference>
<dbReference type="EMBL" id="JAUSUR010000007">
    <property type="protein sequence ID" value="MDQ0362620.1"/>
    <property type="molecule type" value="Genomic_DNA"/>
</dbReference>
<dbReference type="Proteomes" id="UP001230220">
    <property type="component" value="Unassembled WGS sequence"/>
</dbReference>
<feature type="domain" description="Tim44-like" evidence="2">
    <location>
        <begin position="105"/>
        <end position="288"/>
    </location>
</feature>
<proteinExistence type="predicted"/>
<evidence type="ECO:0000313" key="3">
    <source>
        <dbReference type="EMBL" id="MDQ0362620.1"/>
    </source>
</evidence>
<keyword evidence="1" id="KW-0812">Transmembrane</keyword>
<keyword evidence="4" id="KW-1185">Reference proteome</keyword>
<sequence length="289" mass="32158">MRKYKKLALFCMVFIVTLMLINSPIAAEVGNSGGFGGSSGGGSSSGGGFGGLGSFIYLGGTPGLIIFIIIIIVVKLYSQNKGRNNNRGYQGNGTPYQSSSPVNETSTIEKIKEQDPNFSAEKFRGFVGELYITLQEAWEARDWKAVRPFESNALFNMHNRQLQEHIDKGWTNHLDRQDVRKVELTNYHIDGDQEVLTVRLHAFCVDYTTDDNTGKVIDGDQNRLQERYYRFEFIRSVGVKTDSDTGLNPTNCPNCGAPTQVTSSGECEYCHSVITNGKYGWVLNKYGAW</sequence>